<keyword evidence="2" id="KW-0472">Membrane</keyword>
<dbReference type="Pfam" id="PF00563">
    <property type="entry name" value="EAL"/>
    <property type="match status" value="1"/>
</dbReference>
<dbReference type="GO" id="GO:0007165">
    <property type="term" value="P:signal transduction"/>
    <property type="evidence" value="ECO:0007669"/>
    <property type="project" value="InterPro"/>
</dbReference>
<gene>
    <name evidence="6" type="ORF">MNBD_GAMMA08-1921</name>
</gene>
<dbReference type="InterPro" id="IPR035919">
    <property type="entry name" value="EAL_sf"/>
</dbReference>
<dbReference type="InterPro" id="IPR003660">
    <property type="entry name" value="HAMP_dom"/>
</dbReference>
<dbReference type="PROSITE" id="PS50883">
    <property type="entry name" value="EAL"/>
    <property type="match status" value="1"/>
</dbReference>
<dbReference type="GO" id="GO:0071111">
    <property type="term" value="F:cyclic-guanylate-specific phosphodiesterase activity"/>
    <property type="evidence" value="ECO:0007669"/>
    <property type="project" value="InterPro"/>
</dbReference>
<dbReference type="EMBL" id="UOFH01000124">
    <property type="protein sequence ID" value="VAW60115.1"/>
    <property type="molecule type" value="Genomic_DNA"/>
</dbReference>
<reference evidence="6" key="1">
    <citation type="submission" date="2018-06" db="EMBL/GenBank/DDBJ databases">
        <authorList>
            <person name="Zhirakovskaya E."/>
        </authorList>
    </citation>
    <scope>NUCLEOTIDE SEQUENCE</scope>
</reference>
<dbReference type="Gene3D" id="6.10.340.10">
    <property type="match status" value="1"/>
</dbReference>
<dbReference type="CDD" id="cd01949">
    <property type="entry name" value="GGDEF"/>
    <property type="match status" value="1"/>
</dbReference>
<feature type="domain" description="EAL" evidence="3">
    <location>
        <begin position="448"/>
        <end position="703"/>
    </location>
</feature>
<dbReference type="InterPro" id="IPR001633">
    <property type="entry name" value="EAL_dom"/>
</dbReference>
<dbReference type="SMART" id="SM00304">
    <property type="entry name" value="HAMP"/>
    <property type="match status" value="1"/>
</dbReference>
<evidence type="ECO:0000313" key="6">
    <source>
        <dbReference type="EMBL" id="VAW60115.1"/>
    </source>
</evidence>
<evidence type="ECO:0000256" key="1">
    <source>
        <dbReference type="SAM" id="Coils"/>
    </source>
</evidence>
<dbReference type="InterPro" id="IPR043128">
    <property type="entry name" value="Rev_trsase/Diguanyl_cyclase"/>
</dbReference>
<dbReference type="Gene3D" id="3.30.70.270">
    <property type="match status" value="1"/>
</dbReference>
<feature type="domain" description="GGDEF" evidence="5">
    <location>
        <begin position="303"/>
        <end position="437"/>
    </location>
</feature>
<dbReference type="GO" id="GO:0016020">
    <property type="term" value="C:membrane"/>
    <property type="evidence" value="ECO:0007669"/>
    <property type="project" value="InterPro"/>
</dbReference>
<dbReference type="SUPFAM" id="SSF55073">
    <property type="entry name" value="Nucleotide cyclase"/>
    <property type="match status" value="1"/>
</dbReference>
<evidence type="ECO:0000259" key="3">
    <source>
        <dbReference type="PROSITE" id="PS50883"/>
    </source>
</evidence>
<protein>
    <submittedName>
        <fullName evidence="6">Diguanylate cyclase/phosphodiesterase (GGDEF &amp; EAL domains) with PAS/PAC sensor(S)</fullName>
    </submittedName>
</protein>
<accession>A0A3B0WVS8</accession>
<dbReference type="SUPFAM" id="SSF141868">
    <property type="entry name" value="EAL domain-like"/>
    <property type="match status" value="1"/>
</dbReference>
<organism evidence="6">
    <name type="scientific">hydrothermal vent metagenome</name>
    <dbReference type="NCBI Taxonomy" id="652676"/>
    <lineage>
        <taxon>unclassified sequences</taxon>
        <taxon>metagenomes</taxon>
        <taxon>ecological metagenomes</taxon>
    </lineage>
</organism>
<dbReference type="AlphaFoldDB" id="A0A3B0WVS8"/>
<dbReference type="NCBIfam" id="TIGR00254">
    <property type="entry name" value="GGDEF"/>
    <property type="match status" value="1"/>
</dbReference>
<dbReference type="CDD" id="cd06225">
    <property type="entry name" value="HAMP"/>
    <property type="match status" value="1"/>
</dbReference>
<sequence>MKFISKLINTSSIGSQLSITVAIGIVFLLFSTIYASAWVSNQQLRQLLIKQGMQATSSLSENSKLALLYDSPENAKVAINATLAFPGVTGIAIYKTDYTLLYRTNENISATFSSELFNAENNNSQVLIENNKHWKFSSAVLIKNPNESINEQLFSSQLSDKEKLIGYVLVVSSKDKLKSVRNGILLTNSIVITFIGLLLLFALHKTIKRLTKPLNAMSEVMKKTEQGEYAPHISHDGPLEVHHIADTYNRMIKALEERDETLRKQNIHLESQATHDHLTGLTNRIGFEQLLESAIEECKTLNKTHALCYMDLDKFKIVNDSCGHNAGDELLQAISHLFGKHIRKDSDTLARVGGDEFTLILKNCSVEKAASIGNEICKEIENYRFNWEGNTFSIGISIGIIAMDKTAGTLRDMVSLADSACYIAKENGRGQVHVIKADDKDIQNINGETKIASEIIDHLDNNKFVLYCQTIKSINPNNDTKHQYEILLRMKDNEGKSISPDKFISSAERYNLMSRIDRWVIAQTLKQLSINPHFISTIKFCTINISVSSIKDDNFLAFIKEQFKTYNIKAELICFEITESASLSINKKVNDFIKQIHNIGCTIALEDFVCNSTSFSHIKNMKVDYLKIHGDLFKDITNNPVNHAMIRSINEISHILNIETIAEHIETKNSFDEAIAIGINYAQGYFINTPTPLSKVLNTTKIN</sequence>
<keyword evidence="2" id="KW-0812">Transmembrane</keyword>
<keyword evidence="1" id="KW-0175">Coiled coil</keyword>
<dbReference type="SMART" id="SM00052">
    <property type="entry name" value="EAL"/>
    <property type="match status" value="1"/>
</dbReference>
<dbReference type="Gene3D" id="3.20.20.450">
    <property type="entry name" value="EAL domain"/>
    <property type="match status" value="1"/>
</dbReference>
<evidence type="ECO:0000259" key="4">
    <source>
        <dbReference type="PROSITE" id="PS50885"/>
    </source>
</evidence>
<dbReference type="InterPro" id="IPR050706">
    <property type="entry name" value="Cyclic-di-GMP_PDE-like"/>
</dbReference>
<dbReference type="InterPro" id="IPR000160">
    <property type="entry name" value="GGDEF_dom"/>
</dbReference>
<name>A0A3B0WVS8_9ZZZZ</name>
<keyword evidence="2" id="KW-1133">Transmembrane helix</keyword>
<feature type="transmembrane region" description="Helical" evidence="2">
    <location>
        <begin position="183"/>
        <end position="203"/>
    </location>
</feature>
<feature type="transmembrane region" description="Helical" evidence="2">
    <location>
        <begin position="17"/>
        <end position="40"/>
    </location>
</feature>
<dbReference type="PANTHER" id="PTHR33121:SF23">
    <property type="entry name" value="CYCLIC DI-GMP PHOSPHODIESTERASE PDEB"/>
    <property type="match status" value="1"/>
</dbReference>
<feature type="coiled-coil region" evidence="1">
    <location>
        <begin position="245"/>
        <end position="272"/>
    </location>
</feature>
<dbReference type="SMART" id="SM00267">
    <property type="entry name" value="GGDEF"/>
    <property type="match status" value="1"/>
</dbReference>
<feature type="domain" description="HAMP" evidence="4">
    <location>
        <begin position="208"/>
        <end position="260"/>
    </location>
</feature>
<dbReference type="CDD" id="cd01948">
    <property type="entry name" value="EAL"/>
    <property type="match status" value="1"/>
</dbReference>
<evidence type="ECO:0000259" key="5">
    <source>
        <dbReference type="PROSITE" id="PS50887"/>
    </source>
</evidence>
<dbReference type="PROSITE" id="PS50885">
    <property type="entry name" value="HAMP"/>
    <property type="match status" value="1"/>
</dbReference>
<dbReference type="Pfam" id="PF00672">
    <property type="entry name" value="HAMP"/>
    <property type="match status" value="1"/>
</dbReference>
<dbReference type="PANTHER" id="PTHR33121">
    <property type="entry name" value="CYCLIC DI-GMP PHOSPHODIESTERASE PDEF"/>
    <property type="match status" value="1"/>
</dbReference>
<proteinExistence type="predicted"/>
<dbReference type="Pfam" id="PF00990">
    <property type="entry name" value="GGDEF"/>
    <property type="match status" value="1"/>
</dbReference>
<dbReference type="FunFam" id="3.30.70.270:FF:000001">
    <property type="entry name" value="Diguanylate cyclase domain protein"/>
    <property type="match status" value="1"/>
</dbReference>
<dbReference type="InterPro" id="IPR029787">
    <property type="entry name" value="Nucleotide_cyclase"/>
</dbReference>
<dbReference type="PROSITE" id="PS50887">
    <property type="entry name" value="GGDEF"/>
    <property type="match status" value="1"/>
</dbReference>
<evidence type="ECO:0000256" key="2">
    <source>
        <dbReference type="SAM" id="Phobius"/>
    </source>
</evidence>